<gene>
    <name evidence="1" type="ORF">SB48_HM08orf02104</name>
</gene>
<sequence length="37" mass="4289">MVVFHTFPHCVFLKAKRTNCFCENTTICELDLAKWAA</sequence>
<evidence type="ECO:0000313" key="1">
    <source>
        <dbReference type="EMBL" id="AJO22136.1"/>
    </source>
</evidence>
<reference evidence="2" key="1">
    <citation type="submission" date="2015-01" db="EMBL/GenBank/DDBJ databases">
        <title>Comparative genome analysis of Bacillus coagulans HM-08, Clostridium butyricum HM-68, Bacillus subtilis HM-66 and Bacillus paralicheniformis BL-09.</title>
        <authorList>
            <person name="Zhang H."/>
        </authorList>
    </citation>
    <scope>NUCLEOTIDE SEQUENCE [LARGE SCALE GENOMIC DNA]</scope>
    <source>
        <strain evidence="2">HM-08</strain>
    </source>
</reference>
<accession>A0AAN0WBA3</accession>
<dbReference type="AlphaFoldDB" id="A0AAN0WBA3"/>
<protein>
    <submittedName>
        <fullName evidence="1">Uncharacterized protein</fullName>
    </submittedName>
</protein>
<keyword evidence="2" id="KW-1185">Reference proteome</keyword>
<evidence type="ECO:0000313" key="2">
    <source>
        <dbReference type="Proteomes" id="UP000032024"/>
    </source>
</evidence>
<name>A0AAN0WBA3_HEYCO</name>
<dbReference type="EMBL" id="CP010525">
    <property type="protein sequence ID" value="AJO22136.1"/>
    <property type="molecule type" value="Genomic_DNA"/>
</dbReference>
<dbReference type="Proteomes" id="UP000032024">
    <property type="component" value="Chromosome"/>
</dbReference>
<organism evidence="1 2">
    <name type="scientific">Heyndrickxia coagulans</name>
    <name type="common">Weizmannia coagulans</name>
    <dbReference type="NCBI Taxonomy" id="1398"/>
    <lineage>
        <taxon>Bacteria</taxon>
        <taxon>Bacillati</taxon>
        <taxon>Bacillota</taxon>
        <taxon>Bacilli</taxon>
        <taxon>Bacillales</taxon>
        <taxon>Bacillaceae</taxon>
        <taxon>Heyndrickxia</taxon>
    </lineage>
</organism>
<proteinExistence type="predicted"/>